<sequence length="200" mass="21491">MDTAAPPVPPNTPVRVRPMTLDDVPAVAACRVRGWRHAYAGIVPRSSLDRLDLAEEAAVRRTHFTQAGPRVVNLVAERGGQVVAWACFGPYRETDGTPPHSTAERPAAELYTLYALPEHHATGAGRALMAACRERARAAGFAALSLWVLKENAVARRFYEKAGCVRDGAEESHELDGVALREVRYVSLLSAAAAAAPSRG</sequence>
<feature type="domain" description="N-acetyltransferase" evidence="3">
    <location>
        <begin position="14"/>
        <end position="187"/>
    </location>
</feature>
<evidence type="ECO:0000256" key="2">
    <source>
        <dbReference type="ARBA" id="ARBA00023315"/>
    </source>
</evidence>
<dbReference type="CDD" id="cd04301">
    <property type="entry name" value="NAT_SF"/>
    <property type="match status" value="1"/>
</dbReference>
<proteinExistence type="predicted"/>
<gene>
    <name evidence="4" type="ORF">ACFFTU_29125</name>
</gene>
<evidence type="ECO:0000313" key="4">
    <source>
        <dbReference type="EMBL" id="MFB9524014.1"/>
    </source>
</evidence>
<keyword evidence="2 4" id="KW-0012">Acyltransferase</keyword>
<name>A0ABV5PLC0_STRCM</name>
<keyword evidence="1 4" id="KW-0808">Transferase</keyword>
<keyword evidence="5" id="KW-1185">Reference proteome</keyword>
<accession>A0ABV5PLC0</accession>
<dbReference type="InterPro" id="IPR016181">
    <property type="entry name" value="Acyl_CoA_acyltransferase"/>
</dbReference>
<evidence type="ECO:0000256" key="1">
    <source>
        <dbReference type="ARBA" id="ARBA00022679"/>
    </source>
</evidence>
<dbReference type="SUPFAM" id="SSF55729">
    <property type="entry name" value="Acyl-CoA N-acyltransferases (Nat)"/>
    <property type="match status" value="1"/>
</dbReference>
<evidence type="ECO:0000313" key="5">
    <source>
        <dbReference type="Proteomes" id="UP001589718"/>
    </source>
</evidence>
<dbReference type="InterPro" id="IPR000182">
    <property type="entry name" value="GNAT_dom"/>
</dbReference>
<evidence type="ECO:0000259" key="3">
    <source>
        <dbReference type="PROSITE" id="PS51186"/>
    </source>
</evidence>
<dbReference type="Gene3D" id="3.40.630.30">
    <property type="match status" value="1"/>
</dbReference>
<dbReference type="EMBL" id="JBHMCR010000019">
    <property type="protein sequence ID" value="MFB9524014.1"/>
    <property type="molecule type" value="Genomic_DNA"/>
</dbReference>
<dbReference type="PANTHER" id="PTHR43877">
    <property type="entry name" value="AMINOALKYLPHOSPHONATE N-ACETYLTRANSFERASE-RELATED-RELATED"/>
    <property type="match status" value="1"/>
</dbReference>
<protein>
    <submittedName>
        <fullName evidence="4">GNAT family N-acetyltransferase</fullName>
        <ecNumber evidence="4">2.3.-.-</ecNumber>
    </submittedName>
</protein>
<dbReference type="RefSeq" id="WP_345218371.1">
    <property type="nucleotide sequence ID" value="NZ_BAAAXE010000001.1"/>
</dbReference>
<comment type="caution">
    <text evidence="4">The sequence shown here is derived from an EMBL/GenBank/DDBJ whole genome shotgun (WGS) entry which is preliminary data.</text>
</comment>
<dbReference type="Pfam" id="PF00583">
    <property type="entry name" value="Acetyltransf_1"/>
    <property type="match status" value="1"/>
</dbReference>
<reference evidence="4 5" key="1">
    <citation type="submission" date="2024-09" db="EMBL/GenBank/DDBJ databases">
        <authorList>
            <person name="Sun Q."/>
            <person name="Mori K."/>
        </authorList>
    </citation>
    <scope>NUCLEOTIDE SEQUENCE [LARGE SCALE GENOMIC DNA]</scope>
    <source>
        <strain evidence="4 5">JCM 4362</strain>
    </source>
</reference>
<dbReference type="EC" id="2.3.-.-" evidence="4"/>
<dbReference type="GO" id="GO:0016746">
    <property type="term" value="F:acyltransferase activity"/>
    <property type="evidence" value="ECO:0007669"/>
    <property type="project" value="UniProtKB-KW"/>
</dbReference>
<dbReference type="PROSITE" id="PS51186">
    <property type="entry name" value="GNAT"/>
    <property type="match status" value="1"/>
</dbReference>
<dbReference type="Proteomes" id="UP001589718">
    <property type="component" value="Unassembled WGS sequence"/>
</dbReference>
<dbReference type="InterPro" id="IPR050832">
    <property type="entry name" value="Bact_Acetyltransf"/>
</dbReference>
<organism evidence="4 5">
    <name type="scientific">Streptomyces cremeus</name>
    <dbReference type="NCBI Taxonomy" id="66881"/>
    <lineage>
        <taxon>Bacteria</taxon>
        <taxon>Bacillati</taxon>
        <taxon>Actinomycetota</taxon>
        <taxon>Actinomycetes</taxon>
        <taxon>Kitasatosporales</taxon>
        <taxon>Streptomycetaceae</taxon>
        <taxon>Streptomyces</taxon>
    </lineage>
</organism>